<dbReference type="InterPro" id="IPR000182">
    <property type="entry name" value="GNAT_dom"/>
</dbReference>
<proteinExistence type="predicted"/>
<evidence type="ECO:0000313" key="3">
    <source>
        <dbReference type="Proteomes" id="UP000006902"/>
    </source>
</evidence>
<evidence type="ECO:0000313" key="2">
    <source>
        <dbReference type="EMBL" id="CBH40852.1"/>
    </source>
</evidence>
<keyword evidence="2" id="KW-0808">Transferase</keyword>
<dbReference type="KEGG" id="mal:MAGa6460"/>
<dbReference type="RefSeq" id="WP_013022202.1">
    <property type="nucleotide sequence ID" value="NC_013948.1"/>
</dbReference>
<accession>D3VRA5</accession>
<sequence>MFKLQKAVAKDLDDIFSFLNNDKLLNFFFIGDIQAFGLDAEFMPVFVNKDENNKVNCVILIYYETLLIYDPFNLITIEHLEKLVKEHNIKTINISDKIFSHYAAYFEKNSKVYEVNHQELAYCHKSINDLDLSEVKRAEYDDLEQIVESRMQIDEFKLLTSSYQKELESYQNSYKKGILDPFIIKKDNMVVANALVAIKTNDSVLIGGVYCLNEYRNKGYATKTVVALTNHIINDEKKTAMLFYHNPAAGRIYHRIGFIPCGNLYTISVMNK</sequence>
<dbReference type="InterPro" id="IPR013653">
    <property type="entry name" value="GCN5-like_dom"/>
</dbReference>
<name>D3VRA5_MYCAA</name>
<dbReference type="EMBL" id="FP671138">
    <property type="protein sequence ID" value="CBH40852.1"/>
    <property type="molecule type" value="Genomic_DNA"/>
</dbReference>
<dbReference type="Pfam" id="PF08445">
    <property type="entry name" value="FR47"/>
    <property type="match status" value="1"/>
</dbReference>
<organism evidence="2 3">
    <name type="scientific">Mycoplasmopsis agalactiae</name>
    <name type="common">Mycoplasma agalactiae</name>
    <dbReference type="NCBI Taxonomy" id="2110"/>
    <lineage>
        <taxon>Bacteria</taxon>
        <taxon>Bacillati</taxon>
        <taxon>Mycoplasmatota</taxon>
        <taxon>Mycoplasmoidales</taxon>
        <taxon>Metamycoplasmataceae</taxon>
        <taxon>Mycoplasmopsis</taxon>
    </lineage>
</organism>
<reference evidence="3" key="1">
    <citation type="journal article" date="2010" name="BMC Genomics">
        <title>Comparative genomic and proteomic analyses of two Mycoplasma agalactiae strains: clues to the macro- and micro-events that are shaping mycoplasma diversity.</title>
        <authorList>
            <person name="Nouvel L.X."/>
            <person name="Sirand-Pugnet P."/>
            <person name="Marenda M.S."/>
            <person name="Sagne E."/>
            <person name="Barbe V."/>
            <person name="Mangenot S."/>
            <person name="Schenowitz C."/>
            <person name="Jacob D."/>
            <person name="Barre A."/>
            <person name="Claverol S."/>
            <person name="Blanchard A."/>
            <person name="Citti C."/>
        </authorList>
    </citation>
    <scope>NUCLEOTIDE SEQUENCE [LARGE SCALE GENOMIC DNA]</scope>
    <source>
        <strain evidence="3">5632</strain>
    </source>
</reference>
<dbReference type="SUPFAM" id="SSF55729">
    <property type="entry name" value="Acyl-CoA N-acyltransferases (Nat)"/>
    <property type="match status" value="1"/>
</dbReference>
<dbReference type="Gene3D" id="3.40.630.30">
    <property type="match status" value="1"/>
</dbReference>
<dbReference type="GO" id="GO:0016747">
    <property type="term" value="F:acyltransferase activity, transferring groups other than amino-acyl groups"/>
    <property type="evidence" value="ECO:0007669"/>
    <property type="project" value="InterPro"/>
</dbReference>
<dbReference type="PROSITE" id="PS51186">
    <property type="entry name" value="GNAT"/>
    <property type="match status" value="1"/>
</dbReference>
<evidence type="ECO:0000259" key="1">
    <source>
        <dbReference type="PROSITE" id="PS51186"/>
    </source>
</evidence>
<gene>
    <name evidence="2" type="ordered locus">MAGa6460</name>
</gene>
<dbReference type="InterPro" id="IPR016181">
    <property type="entry name" value="Acyl_CoA_acyltransferase"/>
</dbReference>
<dbReference type="OrthoDB" id="248489at2"/>
<dbReference type="eggNOG" id="COG3393">
    <property type="taxonomic scope" value="Bacteria"/>
</dbReference>
<dbReference type="AlphaFoldDB" id="D3VRA5"/>
<feature type="domain" description="N-acetyltransferase" evidence="1">
    <location>
        <begin position="133"/>
        <end position="272"/>
    </location>
</feature>
<protein>
    <submittedName>
        <fullName evidence="2">Acetyltransferase</fullName>
    </submittedName>
</protein>
<dbReference type="Proteomes" id="UP000006902">
    <property type="component" value="Chromosome"/>
</dbReference>